<reference evidence="2" key="1">
    <citation type="submission" date="2023-03" db="EMBL/GenBank/DDBJ databases">
        <title>Massive genome expansion in bonnet fungi (Mycena s.s.) driven by repeated elements and novel gene families across ecological guilds.</title>
        <authorList>
            <consortium name="Lawrence Berkeley National Laboratory"/>
            <person name="Harder C.B."/>
            <person name="Miyauchi S."/>
            <person name="Viragh M."/>
            <person name="Kuo A."/>
            <person name="Thoen E."/>
            <person name="Andreopoulos B."/>
            <person name="Lu D."/>
            <person name="Skrede I."/>
            <person name="Drula E."/>
            <person name="Henrissat B."/>
            <person name="Morin E."/>
            <person name="Kohler A."/>
            <person name="Barry K."/>
            <person name="LaButti K."/>
            <person name="Morin E."/>
            <person name="Salamov A."/>
            <person name="Lipzen A."/>
            <person name="Mereny Z."/>
            <person name="Hegedus B."/>
            <person name="Baldrian P."/>
            <person name="Stursova M."/>
            <person name="Weitz H."/>
            <person name="Taylor A."/>
            <person name="Grigoriev I.V."/>
            <person name="Nagy L.G."/>
            <person name="Martin F."/>
            <person name="Kauserud H."/>
        </authorList>
    </citation>
    <scope>NUCLEOTIDE SEQUENCE</scope>
    <source>
        <strain evidence="2">9144</strain>
    </source>
</reference>
<sequence length="425" mass="45507">MQCAVLAPAPPCKRRACARAVCTRTCPPPRCARVRARPDTPYAPCLRRACARVRACPRVGTVSAPAPALCALARAMRVPSHAPCSRARPPPTRRMRRACASVRVRACARPHAVLTYTPAAVPAAALCAPVPRTVLAYAPAPAPDTPYAPCLRQCARMRPRPSPRCVRVHARPRAVCAVPAPTPALCSRSACAVLAYARAPALCSARMHAPRAVLAYAPCPHPRMPITEAPAKLGDAVDVATPSRGVLLNVDAVELRYRRPEDMRQQLHAKKNKPKWMYTTGKARLMTSDEKMFFPDIKKPIRDAEKAEQAKEKAAKKATKKAEQEARAAEKAVEKAGKAVEKEAARAAKAAAKARGRGRGRPRGTRQAGAVGGGGRGRGKAQHSSEEEISDPKSSSDEEADLDRDDPADGANPDPSTTDVESSEE</sequence>
<comment type="caution">
    <text evidence="2">The sequence shown here is derived from an EMBL/GenBank/DDBJ whole genome shotgun (WGS) entry which is preliminary data.</text>
</comment>
<evidence type="ECO:0000313" key="3">
    <source>
        <dbReference type="Proteomes" id="UP001219525"/>
    </source>
</evidence>
<feature type="region of interest" description="Disordered" evidence="1">
    <location>
        <begin position="304"/>
        <end position="323"/>
    </location>
</feature>
<dbReference type="Proteomes" id="UP001219525">
    <property type="component" value="Unassembled WGS sequence"/>
</dbReference>
<feature type="region of interest" description="Disordered" evidence="1">
    <location>
        <begin position="329"/>
        <end position="425"/>
    </location>
</feature>
<dbReference type="AlphaFoldDB" id="A0AAD6V983"/>
<evidence type="ECO:0000313" key="2">
    <source>
        <dbReference type="EMBL" id="KAJ7203352.1"/>
    </source>
</evidence>
<gene>
    <name evidence="2" type="ORF">GGX14DRAFT_570228</name>
</gene>
<keyword evidence="3" id="KW-1185">Reference proteome</keyword>
<feature type="compositionally biased region" description="Basic and acidic residues" evidence="1">
    <location>
        <begin position="383"/>
        <end position="396"/>
    </location>
</feature>
<organism evidence="2 3">
    <name type="scientific">Mycena pura</name>
    <dbReference type="NCBI Taxonomy" id="153505"/>
    <lineage>
        <taxon>Eukaryota</taxon>
        <taxon>Fungi</taxon>
        <taxon>Dikarya</taxon>
        <taxon>Basidiomycota</taxon>
        <taxon>Agaricomycotina</taxon>
        <taxon>Agaricomycetes</taxon>
        <taxon>Agaricomycetidae</taxon>
        <taxon>Agaricales</taxon>
        <taxon>Marasmiineae</taxon>
        <taxon>Mycenaceae</taxon>
        <taxon>Mycena</taxon>
    </lineage>
</organism>
<proteinExistence type="predicted"/>
<feature type="compositionally biased region" description="Polar residues" evidence="1">
    <location>
        <begin position="414"/>
        <end position="425"/>
    </location>
</feature>
<feature type="compositionally biased region" description="Basic residues" evidence="1">
    <location>
        <begin position="352"/>
        <end position="364"/>
    </location>
</feature>
<accession>A0AAD6V983</accession>
<dbReference type="EMBL" id="JARJCW010000051">
    <property type="protein sequence ID" value="KAJ7203352.1"/>
    <property type="molecule type" value="Genomic_DNA"/>
</dbReference>
<name>A0AAD6V983_9AGAR</name>
<evidence type="ECO:0000256" key="1">
    <source>
        <dbReference type="SAM" id="MobiDB-lite"/>
    </source>
</evidence>
<protein>
    <submittedName>
        <fullName evidence="2">Uncharacterized protein</fullName>
    </submittedName>
</protein>
<feature type="compositionally biased region" description="Basic and acidic residues" evidence="1">
    <location>
        <begin position="329"/>
        <end position="346"/>
    </location>
</feature>
<feature type="compositionally biased region" description="Acidic residues" evidence="1">
    <location>
        <begin position="397"/>
        <end position="408"/>
    </location>
</feature>